<dbReference type="AlphaFoldDB" id="A0A1I1Y6J9"/>
<protein>
    <submittedName>
        <fullName evidence="2">Uncharacterized protein</fullName>
    </submittedName>
</protein>
<evidence type="ECO:0000313" key="3">
    <source>
        <dbReference type="Proteomes" id="UP000198716"/>
    </source>
</evidence>
<dbReference type="EMBL" id="FOMZ01000008">
    <property type="protein sequence ID" value="SFE15265.1"/>
    <property type="molecule type" value="Genomic_DNA"/>
</dbReference>
<name>A0A1I1Y6J9_9ACTN</name>
<evidence type="ECO:0000256" key="1">
    <source>
        <dbReference type="SAM" id="MobiDB-lite"/>
    </source>
</evidence>
<gene>
    <name evidence="2" type="ORF">SAMN04487819_108214</name>
</gene>
<evidence type="ECO:0000313" key="2">
    <source>
        <dbReference type="EMBL" id="SFE15265.1"/>
    </source>
</evidence>
<accession>A0A1I1Y6J9</accession>
<dbReference type="Proteomes" id="UP000198716">
    <property type="component" value="Unassembled WGS sequence"/>
</dbReference>
<organism evidence="2 3">
    <name type="scientific">Actinopolyspora alba</name>
    <dbReference type="NCBI Taxonomy" id="673379"/>
    <lineage>
        <taxon>Bacteria</taxon>
        <taxon>Bacillati</taxon>
        <taxon>Actinomycetota</taxon>
        <taxon>Actinomycetes</taxon>
        <taxon>Actinopolysporales</taxon>
        <taxon>Actinopolysporaceae</taxon>
        <taxon>Actinopolyspora</taxon>
        <taxon>Actinopolyspora alba group</taxon>
    </lineage>
</organism>
<proteinExistence type="predicted"/>
<reference evidence="3" key="1">
    <citation type="submission" date="2016-10" db="EMBL/GenBank/DDBJ databases">
        <authorList>
            <person name="Varghese N."/>
            <person name="Submissions S."/>
        </authorList>
    </citation>
    <scope>NUCLEOTIDE SEQUENCE [LARGE SCALE GENOMIC DNA]</scope>
    <source>
        <strain evidence="3">DSM 45004</strain>
    </source>
</reference>
<keyword evidence="3" id="KW-1185">Reference proteome</keyword>
<sequence>MAESTSPSQDHHIADSWPHNTTSRTRTGADHPAGPLEHRKARLTEGAGVRRAPSGYSDQRSAGITGFGGEQT</sequence>
<feature type="region of interest" description="Disordered" evidence="1">
    <location>
        <begin position="1"/>
        <end position="72"/>
    </location>
</feature>